<reference evidence="14 15" key="1">
    <citation type="submission" date="2016-01" db="EMBL/GenBank/DDBJ databases">
        <title>The new phylogeny of the genus Mycobacterium.</title>
        <authorList>
            <person name="Tarcisio F."/>
            <person name="Conor M."/>
            <person name="Antonella G."/>
            <person name="Elisabetta G."/>
            <person name="Giulia F.S."/>
            <person name="Sara T."/>
            <person name="Anna F."/>
            <person name="Clotilde B."/>
            <person name="Roberto B."/>
            <person name="Veronica D.S."/>
            <person name="Fabio R."/>
            <person name="Monica P."/>
            <person name="Olivier J."/>
            <person name="Enrico T."/>
            <person name="Nicola S."/>
        </authorList>
    </citation>
    <scope>NUCLEOTIDE SEQUENCE [LARGE SCALE GENOMIC DNA]</scope>
    <source>
        <strain evidence="14 15">DSM 45731</strain>
    </source>
</reference>
<dbReference type="PIRSF" id="PIRSF000350">
    <property type="entry name" value="Mercury_reductase_MerA"/>
    <property type="match status" value="1"/>
</dbReference>
<dbReference type="PRINTS" id="PR00368">
    <property type="entry name" value="FADPNR"/>
</dbReference>
<protein>
    <submittedName>
        <fullName evidence="14">Mercuric reductase</fullName>
    </submittedName>
</protein>
<dbReference type="PANTHER" id="PTHR43014">
    <property type="entry name" value="MERCURIC REDUCTASE"/>
    <property type="match status" value="1"/>
</dbReference>
<dbReference type="EMBL" id="LQOW01000031">
    <property type="protein sequence ID" value="ORV57059.1"/>
    <property type="molecule type" value="Genomic_DNA"/>
</dbReference>
<comment type="cofactor">
    <cofactor evidence="9">
        <name>FAD</name>
        <dbReference type="ChEBI" id="CHEBI:57692"/>
    </cofactor>
    <text evidence="9">Binds 1 FAD per subunit.</text>
</comment>
<evidence type="ECO:0000256" key="5">
    <source>
        <dbReference type="ARBA" id="ARBA00023002"/>
    </source>
</evidence>
<keyword evidence="2 11" id="KW-0285">Flavoprotein</keyword>
<dbReference type="InterPro" id="IPR012999">
    <property type="entry name" value="Pyr_OxRdtase_I_AS"/>
</dbReference>
<gene>
    <name evidence="14" type="ORF">AWC06_02435</name>
</gene>
<dbReference type="NCBIfam" id="NF004992">
    <property type="entry name" value="PRK06370.1-4"/>
    <property type="match status" value="1"/>
</dbReference>
<comment type="caution">
    <text evidence="14">The sequence shown here is derived from an EMBL/GenBank/DDBJ whole genome shotgun (WGS) entry which is preliminary data.</text>
</comment>
<dbReference type="InterPro" id="IPR036188">
    <property type="entry name" value="FAD/NAD-bd_sf"/>
</dbReference>
<dbReference type="Proteomes" id="UP000194000">
    <property type="component" value="Unassembled WGS sequence"/>
</dbReference>
<dbReference type="InterPro" id="IPR004099">
    <property type="entry name" value="Pyr_nucl-diS_OxRdtase_dimer"/>
</dbReference>
<evidence type="ECO:0000256" key="3">
    <source>
        <dbReference type="ARBA" id="ARBA00022827"/>
    </source>
</evidence>
<evidence type="ECO:0000313" key="15">
    <source>
        <dbReference type="Proteomes" id="UP000194000"/>
    </source>
</evidence>
<evidence type="ECO:0000256" key="9">
    <source>
        <dbReference type="PIRSR" id="PIRSR000350-3"/>
    </source>
</evidence>
<accession>A0A1X1UK76</accession>
<feature type="binding site" evidence="9">
    <location>
        <position position="51"/>
    </location>
    <ligand>
        <name>FAD</name>
        <dbReference type="ChEBI" id="CHEBI:57692"/>
    </ligand>
</feature>
<feature type="active site" description="Proton acceptor" evidence="8">
    <location>
        <position position="438"/>
    </location>
</feature>
<feature type="disulfide bond" description="Redox-active" evidence="10">
    <location>
        <begin position="42"/>
        <end position="47"/>
    </location>
</feature>
<dbReference type="STRING" id="1260918.AWC06_02435"/>
<evidence type="ECO:0000256" key="6">
    <source>
        <dbReference type="ARBA" id="ARBA00023157"/>
    </source>
</evidence>
<evidence type="ECO:0000256" key="11">
    <source>
        <dbReference type="RuleBase" id="RU003691"/>
    </source>
</evidence>
<dbReference type="PANTHER" id="PTHR43014:SF2">
    <property type="entry name" value="MERCURIC REDUCTASE"/>
    <property type="match status" value="1"/>
</dbReference>
<dbReference type="Gene3D" id="3.50.50.60">
    <property type="entry name" value="FAD/NAD(P)-binding domain"/>
    <property type="match status" value="2"/>
</dbReference>
<evidence type="ECO:0000256" key="10">
    <source>
        <dbReference type="PIRSR" id="PIRSR000350-4"/>
    </source>
</evidence>
<dbReference type="OrthoDB" id="9800167at2"/>
<dbReference type="GO" id="GO:0050660">
    <property type="term" value="F:flavin adenine dinucleotide binding"/>
    <property type="evidence" value="ECO:0007669"/>
    <property type="project" value="TreeGrafter"/>
</dbReference>
<evidence type="ECO:0000256" key="2">
    <source>
        <dbReference type="ARBA" id="ARBA00022630"/>
    </source>
</evidence>
<dbReference type="InterPro" id="IPR001100">
    <property type="entry name" value="Pyr_nuc-diS_OxRdtase"/>
</dbReference>
<dbReference type="SUPFAM" id="SSF55424">
    <property type="entry name" value="FAD/NAD-linked reductases, dimerisation (C-terminal) domain"/>
    <property type="match status" value="1"/>
</dbReference>
<dbReference type="Pfam" id="PF07992">
    <property type="entry name" value="Pyr_redox_2"/>
    <property type="match status" value="1"/>
</dbReference>
<organism evidence="14 15">
    <name type="scientific">Mycobacterium fragae</name>
    <dbReference type="NCBI Taxonomy" id="1260918"/>
    <lineage>
        <taxon>Bacteria</taxon>
        <taxon>Bacillati</taxon>
        <taxon>Actinomycetota</taxon>
        <taxon>Actinomycetes</taxon>
        <taxon>Mycobacteriales</taxon>
        <taxon>Mycobacteriaceae</taxon>
        <taxon>Mycobacterium</taxon>
    </lineage>
</organism>
<keyword evidence="5 11" id="KW-0560">Oxidoreductase</keyword>
<dbReference type="GO" id="GO:0016668">
    <property type="term" value="F:oxidoreductase activity, acting on a sulfur group of donors, NAD(P) as acceptor"/>
    <property type="evidence" value="ECO:0007669"/>
    <property type="project" value="InterPro"/>
</dbReference>
<evidence type="ECO:0000256" key="4">
    <source>
        <dbReference type="ARBA" id="ARBA00022857"/>
    </source>
</evidence>
<evidence type="ECO:0000256" key="7">
    <source>
        <dbReference type="ARBA" id="ARBA00023284"/>
    </source>
</evidence>
<feature type="binding site" evidence="9">
    <location>
        <position position="305"/>
    </location>
    <ligand>
        <name>NAD(+)</name>
        <dbReference type="ChEBI" id="CHEBI:57540"/>
    </ligand>
</feature>
<evidence type="ECO:0000259" key="12">
    <source>
        <dbReference type="Pfam" id="PF02852"/>
    </source>
</evidence>
<evidence type="ECO:0000256" key="1">
    <source>
        <dbReference type="ARBA" id="ARBA00007532"/>
    </source>
</evidence>
<comment type="similarity">
    <text evidence="1 11">Belongs to the class-I pyridine nucleotide-disulfide oxidoreductase family.</text>
</comment>
<keyword evidence="6" id="KW-1015">Disulfide bond</keyword>
<feature type="domain" description="FAD/NAD(P)-binding" evidence="13">
    <location>
        <begin position="6"/>
        <end position="316"/>
    </location>
</feature>
<dbReference type="AlphaFoldDB" id="A0A1X1UK76"/>
<keyword evidence="9" id="KW-0547">Nucleotide-binding</keyword>
<dbReference type="Gene3D" id="3.30.390.30">
    <property type="match status" value="1"/>
</dbReference>
<dbReference type="Pfam" id="PF02852">
    <property type="entry name" value="Pyr_redox_dim"/>
    <property type="match status" value="1"/>
</dbReference>
<feature type="binding site" evidence="9">
    <location>
        <position position="264"/>
    </location>
    <ligand>
        <name>NAD(+)</name>
        <dbReference type="ChEBI" id="CHEBI:57540"/>
    </ligand>
</feature>
<evidence type="ECO:0000259" key="13">
    <source>
        <dbReference type="Pfam" id="PF07992"/>
    </source>
</evidence>
<proteinExistence type="inferred from homology"/>
<feature type="domain" description="Pyridine nucleotide-disulphide oxidoreductase dimerisation" evidence="12">
    <location>
        <begin position="343"/>
        <end position="448"/>
    </location>
</feature>
<dbReference type="GO" id="GO:0003955">
    <property type="term" value="F:NAD(P)H dehydrogenase (quinone) activity"/>
    <property type="evidence" value="ECO:0007669"/>
    <property type="project" value="TreeGrafter"/>
</dbReference>
<keyword evidence="4" id="KW-0521">NADP</keyword>
<evidence type="ECO:0000313" key="14">
    <source>
        <dbReference type="EMBL" id="ORV57059.1"/>
    </source>
</evidence>
<dbReference type="PROSITE" id="PS00076">
    <property type="entry name" value="PYRIDINE_REDOX_1"/>
    <property type="match status" value="1"/>
</dbReference>
<keyword evidence="7 11" id="KW-0676">Redox-active center</keyword>
<dbReference type="RefSeq" id="WP_085199868.1">
    <property type="nucleotide sequence ID" value="NZ_JACKVI010000012.1"/>
</dbReference>
<dbReference type="InterPro" id="IPR016156">
    <property type="entry name" value="FAD/NAD-linked_Rdtase_dimer_sf"/>
</dbReference>
<sequence length="456" mass="48842">MTRRFDAIIVGAGQAGPPLAGRLTAAGHTVAIIERKLIGGTCVNTGCIPTKTLVASAHAAHLARRGADYGFGTGSVTVDMAKVKARKDDIMLGDRKGVEDWLTGMDGCTVVRGHARFEDSHTLRVGDDVLQADRIFLNVGGRAVVPDIPGLADIDFLTNVSILELDVVPEHLVIIGGGYVALEFAQMYRRFGAQVTVVEKGPRLASREDEDVSATVRTILEGEGIDVVVDADDIRITKRAKGFKVTPRADATPIPGSHLLLAVGRRPNTDDLGLEHAGVQTDASGYITVDDQLKTSVEHIWAMGDCNGKGAFTHTSYNDFEIVAANLLDDDPRRVSDRITTYALYIDPPLGRAGMTVQQVRASGRPALVGQRPMTRVGRAVEKGETQGFMKVVVDAQTQQILGAAIFGVGGDEAIHAILDVMSAKAPYTALSRTMHIHPTVSELIPTMLQEMSPLR</sequence>
<keyword evidence="15" id="KW-1185">Reference proteome</keyword>
<feature type="binding site" evidence="9">
    <location>
        <position position="199"/>
    </location>
    <ligand>
        <name>NAD(+)</name>
        <dbReference type="ChEBI" id="CHEBI:57540"/>
    </ligand>
</feature>
<evidence type="ECO:0000256" key="8">
    <source>
        <dbReference type="PIRSR" id="PIRSR000350-2"/>
    </source>
</evidence>
<keyword evidence="9" id="KW-0520">NAD</keyword>
<keyword evidence="3 9" id="KW-0274">FAD</keyword>
<dbReference type="PRINTS" id="PR00411">
    <property type="entry name" value="PNDRDTASEI"/>
</dbReference>
<dbReference type="InterPro" id="IPR023753">
    <property type="entry name" value="FAD/NAD-binding_dom"/>
</dbReference>
<dbReference type="SUPFAM" id="SSF51905">
    <property type="entry name" value="FAD/NAD(P)-binding domain"/>
    <property type="match status" value="1"/>
</dbReference>
<name>A0A1X1UK76_9MYCO</name>
<feature type="binding site" evidence="9">
    <location>
        <begin position="176"/>
        <end position="183"/>
    </location>
    <ligand>
        <name>NAD(+)</name>
        <dbReference type="ChEBI" id="CHEBI:57540"/>
    </ligand>
</feature>